<evidence type="ECO:0000313" key="2">
    <source>
        <dbReference type="EMBL" id="REF98547.1"/>
    </source>
</evidence>
<gene>
    <name evidence="2" type="ORF">DFJ67_4565</name>
</gene>
<dbReference type="Proteomes" id="UP000256913">
    <property type="component" value="Unassembled WGS sequence"/>
</dbReference>
<comment type="caution">
    <text evidence="2">The sequence shown here is derived from an EMBL/GenBank/DDBJ whole genome shotgun (WGS) entry which is preliminary data.</text>
</comment>
<evidence type="ECO:0008006" key="4">
    <source>
        <dbReference type="Google" id="ProtNLM"/>
    </source>
</evidence>
<sequence>MRDDHTLEPENGAATPADRSPETNSTERPTTGARRLQERLVFRTAKINTATRGQWHRLTEQTARKADSIKANPYAERAAGMWTASRDRVTAMPGYDKMRSALGERGPARVAIATGVLAAVGVAAAAGTAAATQNHDDTRSTTAAVATVDSVKKADIGQYPSAPPTSAGGHAAGAAKGADKPAPAAVHPKAEDKHDKAKSKPKAEHKAKPKTVRPTQPKPVMGLSQTQMNNAMAIVKVAEAKGMGERGAVIAIATSMQESQLLNLASDVVPESMNYAHQGSGSDHDSVGLFQQRSTSGWGSVKNLMNPTYSAGAFLDALKQVPNWQNMPLSAAAQTVQVSAFPDAYAQHEFRAQAVADALMK</sequence>
<accession>A0A3D9ZMW5</accession>
<keyword evidence="3" id="KW-1185">Reference proteome</keyword>
<name>A0A3D9ZMW5_9ACTN</name>
<dbReference type="AlphaFoldDB" id="A0A3D9ZMW5"/>
<feature type="region of interest" description="Disordered" evidence="1">
    <location>
        <begin position="156"/>
        <end position="222"/>
    </location>
</feature>
<reference evidence="2 3" key="1">
    <citation type="submission" date="2018-08" db="EMBL/GenBank/DDBJ databases">
        <title>Sequencing the genomes of 1000 actinobacteria strains.</title>
        <authorList>
            <person name="Klenk H.-P."/>
        </authorList>
    </citation>
    <scope>NUCLEOTIDE SEQUENCE [LARGE SCALE GENOMIC DNA]</scope>
    <source>
        <strain evidence="2 3">DSM 44099</strain>
    </source>
</reference>
<feature type="region of interest" description="Disordered" evidence="1">
    <location>
        <begin position="1"/>
        <end position="37"/>
    </location>
</feature>
<evidence type="ECO:0000256" key="1">
    <source>
        <dbReference type="SAM" id="MobiDB-lite"/>
    </source>
</evidence>
<organism evidence="2 3">
    <name type="scientific">Asanoa ferruginea</name>
    <dbReference type="NCBI Taxonomy" id="53367"/>
    <lineage>
        <taxon>Bacteria</taxon>
        <taxon>Bacillati</taxon>
        <taxon>Actinomycetota</taxon>
        <taxon>Actinomycetes</taxon>
        <taxon>Micromonosporales</taxon>
        <taxon>Micromonosporaceae</taxon>
        <taxon>Asanoa</taxon>
    </lineage>
</organism>
<protein>
    <recommendedName>
        <fullName evidence="4">Peptidase M23-like protein</fullName>
    </recommendedName>
</protein>
<feature type="compositionally biased region" description="Low complexity" evidence="1">
    <location>
        <begin position="164"/>
        <end position="185"/>
    </location>
</feature>
<evidence type="ECO:0000313" key="3">
    <source>
        <dbReference type="Proteomes" id="UP000256913"/>
    </source>
</evidence>
<proteinExistence type="predicted"/>
<dbReference type="EMBL" id="QUMQ01000001">
    <property type="protein sequence ID" value="REF98547.1"/>
    <property type="molecule type" value="Genomic_DNA"/>
</dbReference>
<dbReference type="RefSeq" id="WP_239097623.1">
    <property type="nucleotide sequence ID" value="NZ_BONB01000105.1"/>
</dbReference>